<dbReference type="OrthoDB" id="2418900at2759"/>
<evidence type="ECO:0000313" key="3">
    <source>
        <dbReference type="Proteomes" id="UP000076532"/>
    </source>
</evidence>
<proteinExistence type="predicted"/>
<organism evidence="2 3">
    <name type="scientific">Athelia psychrophila</name>
    <dbReference type="NCBI Taxonomy" id="1759441"/>
    <lineage>
        <taxon>Eukaryota</taxon>
        <taxon>Fungi</taxon>
        <taxon>Dikarya</taxon>
        <taxon>Basidiomycota</taxon>
        <taxon>Agaricomycotina</taxon>
        <taxon>Agaricomycetes</taxon>
        <taxon>Agaricomycetidae</taxon>
        <taxon>Atheliales</taxon>
        <taxon>Atheliaceae</taxon>
        <taxon>Athelia</taxon>
    </lineage>
</organism>
<dbReference type="Pfam" id="PF18759">
    <property type="entry name" value="Plavaka"/>
    <property type="match status" value="1"/>
</dbReference>
<feature type="compositionally biased region" description="Basic residues" evidence="1">
    <location>
        <begin position="731"/>
        <end position="743"/>
    </location>
</feature>
<evidence type="ECO:0000313" key="2">
    <source>
        <dbReference type="EMBL" id="KZP02954.1"/>
    </source>
</evidence>
<sequence>MFTCSCGRTFPSRPGLTNHENKCQSRKKRQAEVLGDAHTIFTDMKRQRREAMEDLASSLDGGSTSNAGVAGLGSEPAMDMPVPENSHLQDVDDMSLSLAERRSRRQTQPPIRLRDFVPSNLPELPPVLPQPDPSPNETIATPGPASSSFVSPRNTFGLFRKYYGNQLPSHDPEELVNLHTLTDSGGLDGERDQGLDQGLGSDQTDSELAGSQKYHPFPNENSFRLSDWYYSDGPQKTRGGFRKLLAIVGSPTFKSEDVRNSRWEHLHRVLGQNDFDDPKTKEEKKWEWDDEDAGWRKTDISIDVPFHRRMKHPGVRQFVVEDFYHRSLVSVIREKLANPRDDARFHYDPYELRWQPDAAVPDVLVQGELYTSPAFLREHQKLQDAPGEPGCTFPRVVSLPDSFGDFVSQHNGGKRSSKRLWTHCRRELFQAQWEVLLDEEFVHAYLHGIVIVCCDRITRRFYPRIFNYIADYPEKILIASIRDKGQCPCPRCLTPFAEVEKIGTPEDMERRLRLTRLADDTYREKVKRARNLIYKKNHAVSSDEVEKLLQSTSLTPTNNAFSKRLAQFNFNIFLALLVDLMHEFELGVWKALFIHLLRILEAHDKKTKTTMNEFNRRFRLIPSFGRDVIRRFKNNVSDLKQFAARDYADVLQCCIPVFDGLLPEPYNTDIMSLLYTCASWHGFAKLRMHTDLTLSLLQSETERLGAELRHFADVTCKAFDTEELKREVDARKRRQAKKSSKGKSTRETDESENPESGSKKKEYSLRTFKHHSIPDYVRNIREFGTTDSYSTEPPELEHRKPKRRYVRTSRKLFVRQLAGIERREARILRIRQRIYQDGKESKQEDEGVPISPDLHHHIGKSENDWLEMGSFLRNNDGDPAIKNFLPKLKNYLLPHILSILRGQEGIDIESLPILGACDADEILILGKHNRIYEHRILRVNYTTYDVRRDQDMINAHSAHCNIMVLTRCDMTGGLSYRYGRVIGTYHVRVIYNGPGRIDYQQHRIEFIWVRWYDEVGREGIDPNQRHLPRLRFAPLDDDDDDAFGIINPSDILRGCHIVPRFSRGQVHIDNSGQSQLARDSLDWKEYYVNRFVDRDMVLRYHLGLGVGHVYSHKTCPAQPPASSSDVEPSPSGTQVLPPSHPQSVLLGAQHDTIPQHLEERSTHDLGSQSDYDSDPDSDYESDSSSESYFSEEEDEGYDDEDEGYDDDDDDDDCLSDICYEELVAEEMYE</sequence>
<gene>
    <name evidence="2" type="ORF">FIBSPDRAFT_915406</name>
</gene>
<dbReference type="AlphaFoldDB" id="A0A167THT1"/>
<feature type="region of interest" description="Disordered" evidence="1">
    <location>
        <begin position="180"/>
        <end position="216"/>
    </location>
</feature>
<dbReference type="InterPro" id="IPR041078">
    <property type="entry name" value="Plavaka"/>
</dbReference>
<feature type="region of interest" description="Disordered" evidence="1">
    <location>
        <begin position="728"/>
        <end position="765"/>
    </location>
</feature>
<feature type="region of interest" description="Disordered" evidence="1">
    <location>
        <begin position="11"/>
        <end position="31"/>
    </location>
</feature>
<name>A0A167THT1_9AGAM</name>
<evidence type="ECO:0000256" key="1">
    <source>
        <dbReference type="SAM" id="MobiDB-lite"/>
    </source>
</evidence>
<accession>A0A167THT1</accession>
<reference evidence="2 3" key="1">
    <citation type="journal article" date="2016" name="Mol. Biol. Evol.">
        <title>Comparative Genomics of Early-Diverging Mushroom-Forming Fungi Provides Insights into the Origins of Lignocellulose Decay Capabilities.</title>
        <authorList>
            <person name="Nagy L.G."/>
            <person name="Riley R."/>
            <person name="Tritt A."/>
            <person name="Adam C."/>
            <person name="Daum C."/>
            <person name="Floudas D."/>
            <person name="Sun H."/>
            <person name="Yadav J.S."/>
            <person name="Pangilinan J."/>
            <person name="Larsson K.H."/>
            <person name="Matsuura K."/>
            <person name="Barry K."/>
            <person name="Labutti K."/>
            <person name="Kuo R."/>
            <person name="Ohm R.A."/>
            <person name="Bhattacharya S.S."/>
            <person name="Shirouzu T."/>
            <person name="Yoshinaga Y."/>
            <person name="Martin F.M."/>
            <person name="Grigoriev I.V."/>
            <person name="Hibbett D.S."/>
        </authorList>
    </citation>
    <scope>NUCLEOTIDE SEQUENCE [LARGE SCALE GENOMIC DNA]</scope>
    <source>
        <strain evidence="2 3">CBS 109695</strain>
    </source>
</reference>
<dbReference type="EMBL" id="KV418219">
    <property type="protein sequence ID" value="KZP02954.1"/>
    <property type="molecule type" value="Genomic_DNA"/>
</dbReference>
<feature type="compositionally biased region" description="Pro residues" evidence="1">
    <location>
        <begin position="123"/>
        <end position="134"/>
    </location>
</feature>
<dbReference type="Proteomes" id="UP000076532">
    <property type="component" value="Unassembled WGS sequence"/>
</dbReference>
<feature type="region of interest" description="Disordered" evidence="1">
    <location>
        <begin position="1115"/>
        <end position="1144"/>
    </location>
</feature>
<feature type="compositionally biased region" description="Polar residues" evidence="1">
    <location>
        <begin position="136"/>
        <end position="151"/>
    </location>
</feature>
<keyword evidence="3" id="KW-1185">Reference proteome</keyword>
<feature type="compositionally biased region" description="Acidic residues" evidence="1">
    <location>
        <begin position="1171"/>
        <end position="1216"/>
    </location>
</feature>
<dbReference type="STRING" id="436010.A0A167THT1"/>
<protein>
    <submittedName>
        <fullName evidence="2">Uncharacterized protein</fullName>
    </submittedName>
</protein>
<feature type="region of interest" description="Disordered" evidence="1">
    <location>
        <begin position="1158"/>
        <end position="1216"/>
    </location>
</feature>
<feature type="region of interest" description="Disordered" evidence="1">
    <location>
        <begin position="44"/>
        <end position="151"/>
    </location>
</feature>
<feature type="compositionally biased region" description="Polar residues" evidence="1">
    <location>
        <begin position="1120"/>
        <end position="1136"/>
    </location>
</feature>